<dbReference type="AlphaFoldDB" id="A0A915KDR9"/>
<dbReference type="Proteomes" id="UP000887565">
    <property type="component" value="Unplaced"/>
</dbReference>
<feature type="region of interest" description="Disordered" evidence="1">
    <location>
        <begin position="136"/>
        <end position="157"/>
    </location>
</feature>
<organism evidence="2 3">
    <name type="scientific">Romanomermis culicivorax</name>
    <name type="common">Nematode worm</name>
    <dbReference type="NCBI Taxonomy" id="13658"/>
    <lineage>
        <taxon>Eukaryota</taxon>
        <taxon>Metazoa</taxon>
        <taxon>Ecdysozoa</taxon>
        <taxon>Nematoda</taxon>
        <taxon>Enoplea</taxon>
        <taxon>Dorylaimia</taxon>
        <taxon>Mermithida</taxon>
        <taxon>Mermithoidea</taxon>
        <taxon>Mermithidae</taxon>
        <taxon>Romanomermis</taxon>
    </lineage>
</organism>
<feature type="region of interest" description="Disordered" evidence="1">
    <location>
        <begin position="1"/>
        <end position="21"/>
    </location>
</feature>
<reference evidence="3" key="1">
    <citation type="submission" date="2022-11" db="UniProtKB">
        <authorList>
            <consortium name="WormBaseParasite"/>
        </authorList>
    </citation>
    <scope>IDENTIFICATION</scope>
</reference>
<evidence type="ECO:0000313" key="2">
    <source>
        <dbReference type="Proteomes" id="UP000887565"/>
    </source>
</evidence>
<feature type="compositionally biased region" description="Polar residues" evidence="1">
    <location>
        <begin position="141"/>
        <end position="151"/>
    </location>
</feature>
<feature type="compositionally biased region" description="Polar residues" evidence="1">
    <location>
        <begin position="8"/>
        <end position="21"/>
    </location>
</feature>
<name>A0A915KDR9_ROMCU</name>
<evidence type="ECO:0000313" key="3">
    <source>
        <dbReference type="WBParaSite" id="nRc.2.0.1.t36206-RA"/>
    </source>
</evidence>
<proteinExistence type="predicted"/>
<sequence>MNSRAREVTSSPNTNNPMGAVSMTSGAVSTSTLNGWLSKAHGKCGYFLAKSVDLMAGIASMMEDESENEKSLNWGPWAGKRARGATNAATTARAVTVSSSWYNATTLMSPVIFSIRWQERLGVSILQEKLPIVANPDGRNNVLQGDPTTLSKSRKAS</sequence>
<accession>A0A915KDR9</accession>
<dbReference type="WBParaSite" id="nRc.2.0.1.t36206-RA">
    <property type="protein sequence ID" value="nRc.2.0.1.t36206-RA"/>
    <property type="gene ID" value="nRc.2.0.1.g36206"/>
</dbReference>
<evidence type="ECO:0000256" key="1">
    <source>
        <dbReference type="SAM" id="MobiDB-lite"/>
    </source>
</evidence>
<protein>
    <submittedName>
        <fullName evidence="3">Uncharacterized protein</fullName>
    </submittedName>
</protein>
<keyword evidence="2" id="KW-1185">Reference proteome</keyword>